<dbReference type="InterPro" id="IPR013094">
    <property type="entry name" value="AB_hydrolase_3"/>
</dbReference>
<feature type="domain" description="Alpha/beta hydrolase fold-3" evidence="2">
    <location>
        <begin position="76"/>
        <end position="300"/>
    </location>
</feature>
<evidence type="ECO:0000256" key="1">
    <source>
        <dbReference type="ARBA" id="ARBA00010515"/>
    </source>
</evidence>
<evidence type="ECO:0000313" key="3">
    <source>
        <dbReference type="EMBL" id="THF98416.1"/>
    </source>
</evidence>
<proteinExistence type="inferred from homology"/>
<dbReference type="PANTHER" id="PTHR23024:SF467">
    <property type="entry name" value="CARBOXYLESTERASE 12-RELATED"/>
    <property type="match status" value="1"/>
</dbReference>
<name>A0A4V3WJV4_CAMSN</name>
<organism evidence="3 4">
    <name type="scientific">Camellia sinensis var. sinensis</name>
    <name type="common">China tea</name>
    <dbReference type="NCBI Taxonomy" id="542762"/>
    <lineage>
        <taxon>Eukaryota</taxon>
        <taxon>Viridiplantae</taxon>
        <taxon>Streptophyta</taxon>
        <taxon>Embryophyta</taxon>
        <taxon>Tracheophyta</taxon>
        <taxon>Spermatophyta</taxon>
        <taxon>Magnoliopsida</taxon>
        <taxon>eudicotyledons</taxon>
        <taxon>Gunneridae</taxon>
        <taxon>Pentapetalae</taxon>
        <taxon>asterids</taxon>
        <taxon>Ericales</taxon>
        <taxon>Theaceae</taxon>
        <taxon>Camellia</taxon>
    </lineage>
</organism>
<dbReference type="PANTHER" id="PTHR23024">
    <property type="entry name" value="ARYLACETAMIDE DEACETYLASE"/>
    <property type="match status" value="1"/>
</dbReference>
<protein>
    <recommendedName>
        <fullName evidence="2">Alpha/beta hydrolase fold-3 domain-containing protein</fullName>
    </recommendedName>
</protein>
<evidence type="ECO:0000259" key="2">
    <source>
        <dbReference type="Pfam" id="PF07859"/>
    </source>
</evidence>
<dbReference type="Gene3D" id="3.40.50.1820">
    <property type="entry name" value="alpha/beta hydrolase"/>
    <property type="match status" value="1"/>
</dbReference>
<dbReference type="InterPro" id="IPR029058">
    <property type="entry name" value="AB_hydrolase_fold"/>
</dbReference>
<evidence type="ECO:0000313" key="4">
    <source>
        <dbReference type="Proteomes" id="UP000306102"/>
    </source>
</evidence>
<dbReference type="AlphaFoldDB" id="A0A4V3WJV4"/>
<dbReference type="InterPro" id="IPR050466">
    <property type="entry name" value="Carboxylest/Gibb_receptor"/>
</dbReference>
<dbReference type="EMBL" id="SDRB02012209">
    <property type="protein sequence ID" value="THF98416.1"/>
    <property type="molecule type" value="Genomic_DNA"/>
</dbReference>
<gene>
    <name evidence="3" type="ORF">TEA_005473</name>
</gene>
<dbReference type="SUPFAM" id="SSF53474">
    <property type="entry name" value="alpha/beta-Hydrolases"/>
    <property type="match status" value="1"/>
</dbReference>
<comment type="caution">
    <text evidence="3">The sequence shown here is derived from an EMBL/GenBank/DDBJ whole genome shotgun (WGS) entry which is preliminary data.</text>
</comment>
<accession>A0A4V3WJV4</accession>
<dbReference type="Pfam" id="PF07859">
    <property type="entry name" value="Abhydrolase_3"/>
    <property type="match status" value="1"/>
</dbReference>
<keyword evidence="4" id="KW-1185">Reference proteome</keyword>
<dbReference type="GO" id="GO:0016787">
    <property type="term" value="F:hydrolase activity"/>
    <property type="evidence" value="ECO:0007669"/>
    <property type="project" value="InterPro"/>
</dbReference>
<sequence>MDSNILQLAYDLNPFIRVYKDGKVERLMGTEVVPPSTTDPKTGVHSKDLVISPETGVAARLYKPKTTTTDQKLPLLIYFHGGAFFVQTAFSPTYQTFLNSLSSEANAIVVSVDYRRAPENPLPIGYDDSWEAVKWVASHTSAVAHGGGLVEEWLRDYADFERVFFGGDSAGANIAHHMAIRVGLEGLLGGVKLVGIVLTNPYFWGKDPIGGEGTNMDIKALMDEFWIKACPSSSGSDDPMINPVVDPNLARLGCSKVLVCVAEKDVLRDRGWLYCEALGKSGWGGVVEIMESEGEDHVFHLEKPNCEKAMDLVKRVISFMGLEAHDKAQS</sequence>
<dbReference type="STRING" id="542762.A0A4V3WJV4"/>
<reference evidence="3 4" key="1">
    <citation type="journal article" date="2018" name="Proc. Natl. Acad. Sci. U.S.A.">
        <title>Draft genome sequence of Camellia sinensis var. sinensis provides insights into the evolution of the tea genome and tea quality.</title>
        <authorList>
            <person name="Wei C."/>
            <person name="Yang H."/>
            <person name="Wang S."/>
            <person name="Zhao J."/>
            <person name="Liu C."/>
            <person name="Gao L."/>
            <person name="Xia E."/>
            <person name="Lu Y."/>
            <person name="Tai Y."/>
            <person name="She G."/>
            <person name="Sun J."/>
            <person name="Cao H."/>
            <person name="Tong W."/>
            <person name="Gao Q."/>
            <person name="Li Y."/>
            <person name="Deng W."/>
            <person name="Jiang X."/>
            <person name="Wang W."/>
            <person name="Chen Q."/>
            <person name="Zhang S."/>
            <person name="Li H."/>
            <person name="Wu J."/>
            <person name="Wang P."/>
            <person name="Li P."/>
            <person name="Shi C."/>
            <person name="Zheng F."/>
            <person name="Jian J."/>
            <person name="Huang B."/>
            <person name="Shan D."/>
            <person name="Shi M."/>
            <person name="Fang C."/>
            <person name="Yue Y."/>
            <person name="Li F."/>
            <person name="Li D."/>
            <person name="Wei S."/>
            <person name="Han B."/>
            <person name="Jiang C."/>
            <person name="Yin Y."/>
            <person name="Xia T."/>
            <person name="Zhang Z."/>
            <person name="Bennetzen J.L."/>
            <person name="Zhao S."/>
            <person name="Wan X."/>
        </authorList>
    </citation>
    <scope>NUCLEOTIDE SEQUENCE [LARGE SCALE GENOMIC DNA]</scope>
    <source>
        <strain evidence="4">cv. Shuchazao</strain>
        <tissue evidence="3">Leaf</tissue>
    </source>
</reference>
<dbReference type="Proteomes" id="UP000306102">
    <property type="component" value="Unassembled WGS sequence"/>
</dbReference>
<comment type="similarity">
    <text evidence="1">Belongs to the 'GDXG' lipolytic enzyme family.</text>
</comment>